<reference evidence="2" key="1">
    <citation type="submission" date="2018-11" db="EMBL/GenBank/DDBJ databases">
        <title>Proposal to divide the Flavobacteriaceae and reorganize its genera based on Amino Acid Identity values calculated from whole genome sequences.</title>
        <authorList>
            <person name="Nicholson A.C."/>
            <person name="Gulvik C.A."/>
            <person name="Whitney A.M."/>
            <person name="Humrighouse B.W."/>
            <person name="Bell M."/>
            <person name="Holmes B."/>
            <person name="Steigerwalt A.B."/>
            <person name="Villarma A."/>
            <person name="Sheth M."/>
            <person name="Batra D."/>
            <person name="Pryor J."/>
            <person name="Bernardet J.-F."/>
            <person name="Hugo C."/>
            <person name="Kampfer P."/>
            <person name="Newman J.D."/>
            <person name="McQuiston J.R."/>
        </authorList>
    </citation>
    <scope>NUCLEOTIDE SEQUENCE [LARGE SCALE GENOMIC DNA]</scope>
    <source>
        <strain evidence="2">H4753</strain>
    </source>
</reference>
<protein>
    <recommendedName>
        <fullName evidence="3">Lipoprotein</fullName>
    </recommendedName>
</protein>
<name>A0A3G8WHX4_9FLAO</name>
<dbReference type="Proteomes" id="UP000282297">
    <property type="component" value="Chromosome"/>
</dbReference>
<organism evidence="1 2">
    <name type="scientific">Chryseobacterium taklimakanense</name>
    <dbReference type="NCBI Taxonomy" id="536441"/>
    <lineage>
        <taxon>Bacteria</taxon>
        <taxon>Pseudomonadati</taxon>
        <taxon>Bacteroidota</taxon>
        <taxon>Flavobacteriia</taxon>
        <taxon>Flavobacteriales</taxon>
        <taxon>Weeksellaceae</taxon>
        <taxon>Chryseobacterium group</taxon>
        <taxon>Chryseobacterium</taxon>
    </lineage>
</organism>
<dbReference type="RefSeq" id="WP_124784964.1">
    <property type="nucleotide sequence ID" value="NZ_CP034171.1"/>
</dbReference>
<dbReference type="EMBL" id="CP034171">
    <property type="protein sequence ID" value="AZI20780.1"/>
    <property type="molecule type" value="Genomic_DNA"/>
</dbReference>
<evidence type="ECO:0000313" key="2">
    <source>
        <dbReference type="Proteomes" id="UP000282297"/>
    </source>
</evidence>
<evidence type="ECO:0000313" key="1">
    <source>
        <dbReference type="EMBL" id="AZI20780.1"/>
    </source>
</evidence>
<dbReference type="PROSITE" id="PS51257">
    <property type="entry name" value="PROKAR_LIPOPROTEIN"/>
    <property type="match status" value="1"/>
</dbReference>
<dbReference type="AlphaFoldDB" id="A0A3G8WHX4"/>
<sequence>MKKLIALFLITILAACNSHKVFDNYELSYSKSGGFAPIYENMLIKGNTVNYFLKARVKNTAKKVRLPTLKSRNFMT</sequence>
<evidence type="ECO:0008006" key="3">
    <source>
        <dbReference type="Google" id="ProtNLM"/>
    </source>
</evidence>
<accession>A0A3G8WHX4</accession>
<gene>
    <name evidence="1" type="ORF">EIH08_08745</name>
</gene>
<proteinExistence type="predicted"/>